<evidence type="ECO:0000256" key="2">
    <source>
        <dbReference type="SAM" id="SignalP"/>
    </source>
</evidence>
<accession>A0ABP7Q8M1</accession>
<organism evidence="3 4">
    <name type="scientific">Allohahella marinimesophila</name>
    <dbReference type="NCBI Taxonomy" id="1054972"/>
    <lineage>
        <taxon>Bacteria</taxon>
        <taxon>Pseudomonadati</taxon>
        <taxon>Pseudomonadota</taxon>
        <taxon>Gammaproteobacteria</taxon>
        <taxon>Oceanospirillales</taxon>
        <taxon>Hahellaceae</taxon>
        <taxon>Allohahella</taxon>
    </lineage>
</organism>
<feature type="transmembrane region" description="Helical" evidence="1">
    <location>
        <begin position="156"/>
        <end position="176"/>
    </location>
</feature>
<sequence length="181" mass="19377">MNSFKVLLIAGLLIGSISANAAPITLPGTAVFDINADPYTFTLDWTGGPNITNPNVWVPNINYTVENDIYYGYRDGGGWGDGVIDWGLRAIFNGEGDALNPSKERILGPLLGETYAYTVDFSYYFSFDDCGDGVGCYEYGGSVYETTMISFFDSAAAVPVGPTAPLLAAGLAGLLLRRKRA</sequence>
<dbReference type="InterPro" id="IPR017756">
    <property type="entry name" value="TM_Gly-Cys-Arg_CS"/>
</dbReference>
<feature type="chain" id="PRO_5047323010" description="PEP-CTERM sorting domain-containing protein" evidence="2">
    <location>
        <begin position="22"/>
        <end position="181"/>
    </location>
</feature>
<evidence type="ECO:0008006" key="5">
    <source>
        <dbReference type="Google" id="ProtNLM"/>
    </source>
</evidence>
<dbReference type="EMBL" id="BAABBO010000022">
    <property type="protein sequence ID" value="GAA3978122.1"/>
    <property type="molecule type" value="Genomic_DNA"/>
</dbReference>
<feature type="signal peptide" evidence="2">
    <location>
        <begin position="1"/>
        <end position="21"/>
    </location>
</feature>
<keyword evidence="4" id="KW-1185">Reference proteome</keyword>
<keyword evidence="1" id="KW-1133">Transmembrane helix</keyword>
<evidence type="ECO:0000313" key="3">
    <source>
        <dbReference type="EMBL" id="GAA3978122.1"/>
    </source>
</evidence>
<protein>
    <recommendedName>
        <fullName evidence="5">PEP-CTERM sorting domain-containing protein</fullName>
    </recommendedName>
</protein>
<gene>
    <name evidence="3" type="ORF">GCM10022278_38510</name>
</gene>
<keyword evidence="1" id="KW-0812">Transmembrane</keyword>
<keyword evidence="1" id="KW-0472">Membrane</keyword>
<comment type="caution">
    <text evidence="3">The sequence shown here is derived from an EMBL/GenBank/DDBJ whole genome shotgun (WGS) entry which is preliminary data.</text>
</comment>
<reference evidence="4" key="1">
    <citation type="journal article" date="2019" name="Int. J. Syst. Evol. Microbiol.">
        <title>The Global Catalogue of Microorganisms (GCM) 10K type strain sequencing project: providing services to taxonomists for standard genome sequencing and annotation.</title>
        <authorList>
            <consortium name="The Broad Institute Genomics Platform"/>
            <consortium name="The Broad Institute Genome Sequencing Center for Infectious Disease"/>
            <person name="Wu L."/>
            <person name="Ma J."/>
        </authorList>
    </citation>
    <scope>NUCLEOTIDE SEQUENCE [LARGE SCALE GENOMIC DNA]</scope>
    <source>
        <strain evidence="4">JCM 17555</strain>
    </source>
</reference>
<name>A0ABP7Q8M1_9GAMM</name>
<keyword evidence="2" id="KW-0732">Signal</keyword>
<evidence type="ECO:0000256" key="1">
    <source>
        <dbReference type="SAM" id="Phobius"/>
    </source>
</evidence>
<dbReference type="Proteomes" id="UP001501337">
    <property type="component" value="Unassembled WGS sequence"/>
</dbReference>
<proteinExistence type="predicted"/>
<dbReference type="RefSeq" id="WP_344809475.1">
    <property type="nucleotide sequence ID" value="NZ_BAABBO010000022.1"/>
</dbReference>
<dbReference type="NCBIfam" id="TIGR03382">
    <property type="entry name" value="GC_trans_RRR"/>
    <property type="match status" value="1"/>
</dbReference>
<evidence type="ECO:0000313" key="4">
    <source>
        <dbReference type="Proteomes" id="UP001501337"/>
    </source>
</evidence>